<protein>
    <submittedName>
        <fullName evidence="5">Response regulator transcription factor</fullName>
    </submittedName>
</protein>
<dbReference type="PANTHER" id="PTHR44688">
    <property type="entry name" value="DNA-BINDING TRANSCRIPTIONAL ACTIVATOR DEVR_DOSR"/>
    <property type="match status" value="1"/>
</dbReference>
<dbReference type="InterPro" id="IPR036388">
    <property type="entry name" value="WH-like_DNA-bd_sf"/>
</dbReference>
<organism evidence="5 6">
    <name type="scientific">Spirosoma soli</name>
    <dbReference type="NCBI Taxonomy" id="1770529"/>
    <lineage>
        <taxon>Bacteria</taxon>
        <taxon>Pseudomonadati</taxon>
        <taxon>Bacteroidota</taxon>
        <taxon>Cytophagia</taxon>
        <taxon>Cytophagales</taxon>
        <taxon>Cytophagaceae</taxon>
        <taxon>Spirosoma</taxon>
    </lineage>
</organism>
<dbReference type="InterPro" id="IPR035965">
    <property type="entry name" value="PAS-like_dom_sf"/>
</dbReference>
<evidence type="ECO:0000313" key="6">
    <source>
        <dbReference type="Proteomes" id="UP001597469"/>
    </source>
</evidence>
<dbReference type="SUPFAM" id="SSF55785">
    <property type="entry name" value="PYP-like sensor domain (PAS domain)"/>
    <property type="match status" value="1"/>
</dbReference>
<gene>
    <name evidence="5" type="ORF">ACFSUS_09920</name>
</gene>
<keyword evidence="3" id="KW-0804">Transcription</keyword>
<keyword evidence="6" id="KW-1185">Reference proteome</keyword>
<dbReference type="PROSITE" id="PS50043">
    <property type="entry name" value="HTH_LUXR_2"/>
    <property type="match status" value="1"/>
</dbReference>
<dbReference type="CDD" id="cd06170">
    <property type="entry name" value="LuxR_C_like"/>
    <property type="match status" value="1"/>
</dbReference>
<name>A0ABW5M1N9_9BACT</name>
<evidence type="ECO:0000256" key="2">
    <source>
        <dbReference type="ARBA" id="ARBA00023125"/>
    </source>
</evidence>
<evidence type="ECO:0000256" key="1">
    <source>
        <dbReference type="ARBA" id="ARBA00023015"/>
    </source>
</evidence>
<proteinExistence type="predicted"/>
<evidence type="ECO:0000259" key="4">
    <source>
        <dbReference type="PROSITE" id="PS50043"/>
    </source>
</evidence>
<dbReference type="Gene3D" id="1.10.10.10">
    <property type="entry name" value="Winged helix-like DNA-binding domain superfamily/Winged helix DNA-binding domain"/>
    <property type="match status" value="1"/>
</dbReference>
<sequence>MKTVTLPTYVDYLNLLAQQPQPSGWDYGQYLAEVGTRHLWSGLSSTDVFILDYSSKQYPFLSPDAKQVIGQPREAFVEGGLDFMLYHRHDFAVFSETIFPDEVRFIAQHQDEDLASFRFSKTYRFRNQEGHYRTILQRNTIISVSEQSTPIAIFGSATDITDFTEKGKIVHQIEQYDSVNQQWKLLLSKEYFPDIAPDNLLSKREIEIMKWAVEGYSSKQIADKLHVSFNTVNTHRRNMLRKTNCQNSLELLQYAIARKLL</sequence>
<dbReference type="Gene3D" id="3.30.450.20">
    <property type="entry name" value="PAS domain"/>
    <property type="match status" value="1"/>
</dbReference>
<comment type="caution">
    <text evidence="5">The sequence shown here is derived from an EMBL/GenBank/DDBJ whole genome shotgun (WGS) entry which is preliminary data.</text>
</comment>
<dbReference type="EMBL" id="JBHULN010000005">
    <property type="protein sequence ID" value="MFD2570950.1"/>
    <property type="molecule type" value="Genomic_DNA"/>
</dbReference>
<accession>A0ABW5M1N9</accession>
<keyword evidence="2" id="KW-0238">DNA-binding</keyword>
<dbReference type="SMART" id="SM00421">
    <property type="entry name" value="HTH_LUXR"/>
    <property type="match status" value="1"/>
</dbReference>
<dbReference type="PROSITE" id="PS00622">
    <property type="entry name" value="HTH_LUXR_1"/>
    <property type="match status" value="1"/>
</dbReference>
<evidence type="ECO:0000256" key="3">
    <source>
        <dbReference type="ARBA" id="ARBA00023163"/>
    </source>
</evidence>
<keyword evidence="1" id="KW-0805">Transcription regulation</keyword>
<dbReference type="PANTHER" id="PTHR44688:SF16">
    <property type="entry name" value="DNA-BINDING TRANSCRIPTIONAL ACTIVATOR DEVR_DOSR"/>
    <property type="match status" value="1"/>
</dbReference>
<feature type="domain" description="HTH luxR-type" evidence="4">
    <location>
        <begin position="194"/>
        <end position="259"/>
    </location>
</feature>
<dbReference type="RefSeq" id="WP_381522075.1">
    <property type="nucleotide sequence ID" value="NZ_JBHULN010000005.1"/>
</dbReference>
<dbReference type="PRINTS" id="PR00038">
    <property type="entry name" value="HTHLUXR"/>
</dbReference>
<reference evidence="6" key="1">
    <citation type="journal article" date="2019" name="Int. J. Syst. Evol. Microbiol.">
        <title>The Global Catalogue of Microorganisms (GCM) 10K type strain sequencing project: providing services to taxonomists for standard genome sequencing and annotation.</title>
        <authorList>
            <consortium name="The Broad Institute Genomics Platform"/>
            <consortium name="The Broad Institute Genome Sequencing Center for Infectious Disease"/>
            <person name="Wu L."/>
            <person name="Ma J."/>
        </authorList>
    </citation>
    <scope>NUCLEOTIDE SEQUENCE [LARGE SCALE GENOMIC DNA]</scope>
    <source>
        <strain evidence="6">KCTC 42805</strain>
    </source>
</reference>
<dbReference type="Pfam" id="PF00196">
    <property type="entry name" value="GerE"/>
    <property type="match status" value="1"/>
</dbReference>
<dbReference type="SUPFAM" id="SSF46894">
    <property type="entry name" value="C-terminal effector domain of the bipartite response regulators"/>
    <property type="match status" value="1"/>
</dbReference>
<dbReference type="InterPro" id="IPR000792">
    <property type="entry name" value="Tscrpt_reg_LuxR_C"/>
</dbReference>
<evidence type="ECO:0000313" key="5">
    <source>
        <dbReference type="EMBL" id="MFD2570950.1"/>
    </source>
</evidence>
<dbReference type="Proteomes" id="UP001597469">
    <property type="component" value="Unassembled WGS sequence"/>
</dbReference>
<dbReference type="InterPro" id="IPR016032">
    <property type="entry name" value="Sig_transdc_resp-reg_C-effctor"/>
</dbReference>